<dbReference type="Proteomes" id="UP000245697">
    <property type="component" value="Unassembled WGS sequence"/>
</dbReference>
<dbReference type="EMBL" id="QGGR01000066">
    <property type="protein sequence ID" value="PWK26280.1"/>
    <property type="molecule type" value="Genomic_DNA"/>
</dbReference>
<evidence type="ECO:0000313" key="1">
    <source>
        <dbReference type="EMBL" id="PWK26280.1"/>
    </source>
</evidence>
<name>A0A316ESZ0_9ACTN</name>
<evidence type="ECO:0000313" key="2">
    <source>
        <dbReference type="Proteomes" id="UP000245697"/>
    </source>
</evidence>
<keyword evidence="2" id="KW-1185">Reference proteome</keyword>
<dbReference type="AlphaFoldDB" id="A0A316ESZ0"/>
<accession>A0A316ESZ0</accession>
<protein>
    <submittedName>
        <fullName evidence="1">Uncharacterized protein</fullName>
    </submittedName>
</protein>
<proteinExistence type="predicted"/>
<sequence length="51" mass="5591">MRPLIIISILLLLAVLIIAGPLLESLLDRVLSSTAHAGHRHQRDSVRPTGR</sequence>
<reference evidence="1 2" key="1">
    <citation type="submission" date="2018-05" db="EMBL/GenBank/DDBJ databases">
        <title>Genomic Encyclopedia of Archaeal and Bacterial Type Strains, Phase II (KMG-II): from individual species to whole genera.</title>
        <authorList>
            <person name="Goeker M."/>
        </authorList>
    </citation>
    <scope>NUCLEOTIDE SEQUENCE [LARGE SCALE GENOMIC DNA]</scope>
    <source>
        <strain evidence="1 2">DSM 45184</strain>
    </source>
</reference>
<gene>
    <name evidence="1" type="ORF">BC793_1669</name>
</gene>
<comment type="caution">
    <text evidence="1">The sequence shown here is derived from an EMBL/GenBank/DDBJ whole genome shotgun (WGS) entry which is preliminary data.</text>
</comment>
<organism evidence="1 2">
    <name type="scientific">Actinoplanes xinjiangensis</name>
    <dbReference type="NCBI Taxonomy" id="512350"/>
    <lineage>
        <taxon>Bacteria</taxon>
        <taxon>Bacillati</taxon>
        <taxon>Actinomycetota</taxon>
        <taxon>Actinomycetes</taxon>
        <taxon>Micromonosporales</taxon>
        <taxon>Micromonosporaceae</taxon>
        <taxon>Actinoplanes</taxon>
    </lineage>
</organism>